<feature type="compositionally biased region" description="Basic and acidic residues" evidence="1">
    <location>
        <begin position="34"/>
        <end position="47"/>
    </location>
</feature>
<evidence type="ECO:0000256" key="1">
    <source>
        <dbReference type="SAM" id="MobiDB-lite"/>
    </source>
</evidence>
<dbReference type="Proteomes" id="UP001152604">
    <property type="component" value="Unassembled WGS sequence"/>
</dbReference>
<evidence type="ECO:0000313" key="3">
    <source>
        <dbReference type="Proteomes" id="UP001152604"/>
    </source>
</evidence>
<feature type="region of interest" description="Disordered" evidence="1">
    <location>
        <begin position="28"/>
        <end position="47"/>
    </location>
</feature>
<sequence length="63" mass="6709">MQAGTPAASAPGEPRVYSPRYTRPVERGAVVAKASEESKSMGSHERPTEDIALLLNDLLDLDG</sequence>
<proteinExistence type="predicted"/>
<gene>
    <name evidence="2" type="ORF">MES4922_10289</name>
</gene>
<accession>A0ABM9DF58</accession>
<comment type="caution">
    <text evidence="2">The sequence shown here is derived from an EMBL/GenBank/DDBJ whole genome shotgun (WGS) entry which is preliminary data.</text>
</comment>
<organism evidence="2 3">
    <name type="scientific">Mesorhizobium ventifaucium</name>
    <dbReference type="NCBI Taxonomy" id="666020"/>
    <lineage>
        <taxon>Bacteria</taxon>
        <taxon>Pseudomonadati</taxon>
        <taxon>Pseudomonadota</taxon>
        <taxon>Alphaproteobacteria</taxon>
        <taxon>Hyphomicrobiales</taxon>
        <taxon>Phyllobacteriaceae</taxon>
        <taxon>Mesorhizobium</taxon>
    </lineage>
</organism>
<keyword evidence="3" id="KW-1185">Reference proteome</keyword>
<feature type="region of interest" description="Disordered" evidence="1">
    <location>
        <begin position="1"/>
        <end position="22"/>
    </location>
</feature>
<protein>
    <submittedName>
        <fullName evidence="2">Uncharacterized protein</fullName>
    </submittedName>
</protein>
<evidence type="ECO:0000313" key="2">
    <source>
        <dbReference type="EMBL" id="CAH2394376.1"/>
    </source>
</evidence>
<dbReference type="EMBL" id="CAKXZS010000001">
    <property type="protein sequence ID" value="CAH2394376.1"/>
    <property type="molecule type" value="Genomic_DNA"/>
</dbReference>
<reference evidence="2" key="1">
    <citation type="submission" date="2022-03" db="EMBL/GenBank/DDBJ databases">
        <authorList>
            <person name="Brunel B."/>
        </authorList>
    </citation>
    <scope>NUCLEOTIDE SEQUENCE</scope>
    <source>
        <strain evidence="2">STM4922sample</strain>
    </source>
</reference>
<name>A0ABM9DF58_9HYPH</name>